<sequence length="282" mass="30235">MEFKEKTILITGSTDGVGRRVAQRLANSGATLLIHGRDRARADSLLTEIRNSGGSGTFYPADFSSLSEVRALAAAIQRDHGRLDVLINNAGIGVGSSGSPRQLSRDGYELRFAVNYLSGFLLTRLLLPLLQKGHPARIANVASVGQQSIDFADIMLTQGYSGARAYCQSKLAQVMFAFDLARELEGSGVAVNSLHPATYMETAMVRKDGVSPISTIDEGADAILRLAVSAETEGMRGLYFDGLRTRRANAQAYDDDARERLRSISLELVGLPTARPGTSNGA</sequence>
<dbReference type="AlphaFoldDB" id="A0A2S7EUR1"/>
<proteinExistence type="inferred from homology"/>
<evidence type="ECO:0000256" key="2">
    <source>
        <dbReference type="RuleBase" id="RU000363"/>
    </source>
</evidence>
<dbReference type="PRINTS" id="PR00080">
    <property type="entry name" value="SDRFAMILY"/>
</dbReference>
<gene>
    <name evidence="3" type="ORF">XhyaCFBP1156_13910</name>
</gene>
<name>A0A2S7EUR1_9XANT</name>
<dbReference type="Pfam" id="PF00106">
    <property type="entry name" value="adh_short"/>
    <property type="match status" value="1"/>
</dbReference>
<organism evidence="3 4">
    <name type="scientific">Xanthomonas hyacinthi</name>
    <dbReference type="NCBI Taxonomy" id="56455"/>
    <lineage>
        <taxon>Bacteria</taxon>
        <taxon>Pseudomonadati</taxon>
        <taxon>Pseudomonadota</taxon>
        <taxon>Gammaproteobacteria</taxon>
        <taxon>Lysobacterales</taxon>
        <taxon>Lysobacteraceae</taxon>
        <taxon>Xanthomonas</taxon>
    </lineage>
</organism>
<dbReference type="EMBL" id="MDEG01000012">
    <property type="protein sequence ID" value="PPU96868.1"/>
    <property type="molecule type" value="Genomic_DNA"/>
</dbReference>
<comment type="caution">
    <text evidence="3">The sequence shown here is derived from an EMBL/GenBank/DDBJ whole genome shotgun (WGS) entry which is preliminary data.</text>
</comment>
<dbReference type="PRINTS" id="PR00081">
    <property type="entry name" value="GDHRDH"/>
</dbReference>
<comment type="similarity">
    <text evidence="2">Belongs to the short-chain dehydrogenases/reductases (SDR) family.</text>
</comment>
<evidence type="ECO:0000313" key="3">
    <source>
        <dbReference type="EMBL" id="PPU96868.1"/>
    </source>
</evidence>
<dbReference type="InterPro" id="IPR002347">
    <property type="entry name" value="SDR_fam"/>
</dbReference>
<evidence type="ECO:0000313" key="4">
    <source>
        <dbReference type="Proteomes" id="UP000238261"/>
    </source>
</evidence>
<keyword evidence="4" id="KW-1185">Reference proteome</keyword>
<accession>A0A2S7EUR1</accession>
<evidence type="ECO:0000256" key="1">
    <source>
        <dbReference type="ARBA" id="ARBA00023002"/>
    </source>
</evidence>
<keyword evidence="1" id="KW-0560">Oxidoreductase</keyword>
<dbReference type="Proteomes" id="UP000238261">
    <property type="component" value="Unassembled WGS sequence"/>
</dbReference>
<dbReference type="GO" id="GO:0016491">
    <property type="term" value="F:oxidoreductase activity"/>
    <property type="evidence" value="ECO:0007669"/>
    <property type="project" value="UniProtKB-KW"/>
</dbReference>
<dbReference type="PANTHER" id="PTHR43157:SF31">
    <property type="entry name" value="PHOSPHATIDYLINOSITOL-GLYCAN BIOSYNTHESIS CLASS F PROTEIN"/>
    <property type="match status" value="1"/>
</dbReference>
<dbReference type="SUPFAM" id="SSF51735">
    <property type="entry name" value="NAD(P)-binding Rossmann-fold domains"/>
    <property type="match status" value="1"/>
</dbReference>
<dbReference type="InterPro" id="IPR036291">
    <property type="entry name" value="NAD(P)-bd_dom_sf"/>
</dbReference>
<protein>
    <submittedName>
        <fullName evidence="3">3-oxoacyl-ACP reductase</fullName>
    </submittedName>
</protein>
<dbReference type="PANTHER" id="PTHR43157">
    <property type="entry name" value="PHOSPHATIDYLINOSITOL-GLYCAN BIOSYNTHESIS CLASS F PROTEIN-RELATED"/>
    <property type="match status" value="1"/>
</dbReference>
<dbReference type="OrthoDB" id="109589at2"/>
<dbReference type="Gene3D" id="3.40.50.720">
    <property type="entry name" value="NAD(P)-binding Rossmann-like Domain"/>
    <property type="match status" value="1"/>
</dbReference>
<reference evidence="4" key="1">
    <citation type="submission" date="2016-08" db="EMBL/GenBank/DDBJ databases">
        <authorList>
            <person name="Merda D."/>
            <person name="Briand M."/>
            <person name="Taghouti G."/>
            <person name="Carrere S."/>
            <person name="Gouzy J."/>
            <person name="Portier P."/>
            <person name="Jacques M.-A."/>
            <person name="Fischer-Le Saux M."/>
        </authorList>
    </citation>
    <scope>NUCLEOTIDE SEQUENCE [LARGE SCALE GENOMIC DNA]</scope>
    <source>
        <strain evidence="4">CFBP1156</strain>
    </source>
</reference>